<dbReference type="InterPro" id="IPR005829">
    <property type="entry name" value="Sugar_transporter_CS"/>
</dbReference>
<feature type="transmembrane region" description="Helical" evidence="8">
    <location>
        <begin position="77"/>
        <end position="100"/>
    </location>
</feature>
<gene>
    <name evidence="10" type="ORF">PSTEL_13910</name>
</gene>
<feature type="domain" description="Major facilitator superfamily (MFS) profile" evidence="9">
    <location>
        <begin position="11"/>
        <end position="394"/>
    </location>
</feature>
<dbReference type="InterPro" id="IPR020846">
    <property type="entry name" value="MFS_dom"/>
</dbReference>
<feature type="transmembrane region" description="Helical" evidence="8">
    <location>
        <begin position="335"/>
        <end position="360"/>
    </location>
</feature>
<evidence type="ECO:0000313" key="11">
    <source>
        <dbReference type="Proteomes" id="UP000029507"/>
    </source>
</evidence>
<dbReference type="InterPro" id="IPR050189">
    <property type="entry name" value="MFS_Efflux_Transporters"/>
</dbReference>
<keyword evidence="6 8" id="KW-1133">Transmembrane helix</keyword>
<reference evidence="10 11" key="1">
    <citation type="submission" date="2014-08" db="EMBL/GenBank/DDBJ databases">
        <title>Comparative genomics of the Paenibacillus odorifer group.</title>
        <authorList>
            <person name="den Bakker H.C."/>
            <person name="Tsai Y.-C."/>
            <person name="Martin N."/>
            <person name="Korlach J."/>
            <person name="Wiedmann M."/>
        </authorList>
    </citation>
    <scope>NUCLEOTIDE SEQUENCE [LARGE SCALE GENOMIC DNA]</scope>
    <source>
        <strain evidence="10 11">DSM 14472</strain>
    </source>
</reference>
<name>A0A089LSZ9_9BACL</name>
<evidence type="ECO:0000256" key="2">
    <source>
        <dbReference type="ARBA" id="ARBA00006236"/>
    </source>
</evidence>
<feature type="transmembrane region" description="Helical" evidence="8">
    <location>
        <begin position="106"/>
        <end position="123"/>
    </location>
</feature>
<dbReference type="AlphaFoldDB" id="A0A089LSZ9"/>
<protein>
    <recommendedName>
        <fullName evidence="8">Bcr/CflA family efflux transporter</fullName>
    </recommendedName>
</protein>
<evidence type="ECO:0000256" key="8">
    <source>
        <dbReference type="RuleBase" id="RU365088"/>
    </source>
</evidence>
<dbReference type="PROSITE" id="PS00216">
    <property type="entry name" value="SUGAR_TRANSPORT_1"/>
    <property type="match status" value="1"/>
</dbReference>
<dbReference type="EMBL" id="CP009286">
    <property type="protein sequence ID" value="AIQ64022.1"/>
    <property type="molecule type" value="Genomic_DNA"/>
</dbReference>
<dbReference type="PANTHER" id="PTHR43124">
    <property type="entry name" value="PURINE EFFLUX PUMP PBUE"/>
    <property type="match status" value="1"/>
</dbReference>
<dbReference type="KEGG" id="pste:PSTEL_13910"/>
<dbReference type="Gene3D" id="1.20.1720.10">
    <property type="entry name" value="Multidrug resistance protein D"/>
    <property type="match status" value="1"/>
</dbReference>
<feature type="transmembrane region" description="Helical" evidence="8">
    <location>
        <begin position="242"/>
        <end position="262"/>
    </location>
</feature>
<feature type="transmembrane region" description="Helical" evidence="8">
    <location>
        <begin position="167"/>
        <end position="186"/>
    </location>
</feature>
<keyword evidence="7 8" id="KW-0472">Membrane</keyword>
<dbReference type="CDD" id="cd17320">
    <property type="entry name" value="MFS_MdfA_MDR_like"/>
    <property type="match status" value="1"/>
</dbReference>
<evidence type="ECO:0000256" key="7">
    <source>
        <dbReference type="ARBA" id="ARBA00023136"/>
    </source>
</evidence>
<keyword evidence="3 8" id="KW-0813">Transport</keyword>
<evidence type="ECO:0000313" key="10">
    <source>
        <dbReference type="EMBL" id="AIQ64022.1"/>
    </source>
</evidence>
<comment type="subcellular location">
    <subcellularLocation>
        <location evidence="1 8">Cell membrane</location>
        <topology evidence="1 8">Multi-pass membrane protein</topology>
    </subcellularLocation>
</comment>
<dbReference type="STRING" id="169760.PSTEL_13910"/>
<sequence length="407" mass="44117">MKHSASEMRIISLLVFLVPFLMGLGVDLYVPSLPSLVSYYHSDTGTVQRSISLYMLGYGVGQMMLGILSDRYGRRKILLGSSLSYGIISLICISSPTVQVLNLCRLIQGLSVGGMAVVGRAMVVDCYKGKELAKATNYFGLSWSLGPIIGPFIGGYFEEYLSWKADFYFFGLYGLIIFGLALARLPETNQNLVKLNLKITLSNIGKIIKDPVFMGMTIIGGFGYASVVLFNTMGPFLIQNVLGYSSVIYGYIALVLGASYFLGSIGNRFSVGRYPIMTLLIFGLSSALIFSLIMILIEFAAGVSLPGTVIPVLLIVFVCGFIVPNTLARSMELFAHLAGTASSLFGSLSGVIVSLVTTFASHLKVDSQLPMSFTYSGLMLISILLFGVCHYVDKLPAGKEKEEKLHV</sequence>
<evidence type="ECO:0000256" key="5">
    <source>
        <dbReference type="ARBA" id="ARBA00022692"/>
    </source>
</evidence>
<accession>A0A089LSZ9</accession>
<evidence type="ECO:0000256" key="6">
    <source>
        <dbReference type="ARBA" id="ARBA00022989"/>
    </source>
</evidence>
<keyword evidence="11" id="KW-1185">Reference proteome</keyword>
<dbReference type="NCBIfam" id="TIGR00710">
    <property type="entry name" value="efflux_Bcr_CflA"/>
    <property type="match status" value="1"/>
</dbReference>
<dbReference type="Pfam" id="PF07690">
    <property type="entry name" value="MFS_1"/>
    <property type="match status" value="1"/>
</dbReference>
<keyword evidence="5 8" id="KW-0812">Transmembrane</keyword>
<comment type="caution">
    <text evidence="8">Lacks conserved residue(s) required for the propagation of feature annotation.</text>
</comment>
<evidence type="ECO:0000256" key="1">
    <source>
        <dbReference type="ARBA" id="ARBA00004651"/>
    </source>
</evidence>
<dbReference type="PROSITE" id="PS50850">
    <property type="entry name" value="MFS"/>
    <property type="match status" value="1"/>
</dbReference>
<feature type="transmembrane region" description="Helical" evidence="8">
    <location>
        <begin position="207"/>
        <end position="230"/>
    </location>
</feature>
<dbReference type="InterPro" id="IPR011701">
    <property type="entry name" value="MFS"/>
</dbReference>
<feature type="transmembrane region" description="Helical" evidence="8">
    <location>
        <begin position="49"/>
        <end position="68"/>
    </location>
</feature>
<feature type="transmembrane region" description="Helical" evidence="8">
    <location>
        <begin position="135"/>
        <end position="155"/>
    </location>
</feature>
<keyword evidence="4 8" id="KW-1003">Cell membrane</keyword>
<evidence type="ECO:0000259" key="9">
    <source>
        <dbReference type="PROSITE" id="PS50850"/>
    </source>
</evidence>
<evidence type="ECO:0000256" key="4">
    <source>
        <dbReference type="ARBA" id="ARBA00022475"/>
    </source>
</evidence>
<dbReference type="SUPFAM" id="SSF103473">
    <property type="entry name" value="MFS general substrate transporter"/>
    <property type="match status" value="1"/>
</dbReference>
<dbReference type="Proteomes" id="UP000029507">
    <property type="component" value="Chromosome"/>
</dbReference>
<dbReference type="InterPro" id="IPR036259">
    <property type="entry name" value="MFS_trans_sf"/>
</dbReference>
<feature type="transmembrane region" description="Helical" evidence="8">
    <location>
        <begin position="274"/>
        <end position="297"/>
    </location>
</feature>
<dbReference type="InterPro" id="IPR004812">
    <property type="entry name" value="Efflux_drug-R_Bcr/CmlA"/>
</dbReference>
<dbReference type="OrthoDB" id="9800416at2"/>
<evidence type="ECO:0000256" key="3">
    <source>
        <dbReference type="ARBA" id="ARBA00022448"/>
    </source>
</evidence>
<feature type="transmembrane region" description="Helical" evidence="8">
    <location>
        <begin position="372"/>
        <end position="392"/>
    </location>
</feature>
<dbReference type="HOGENOM" id="CLU_001265_47_1_9"/>
<feature type="transmembrane region" description="Helical" evidence="8">
    <location>
        <begin position="303"/>
        <end position="323"/>
    </location>
</feature>
<proteinExistence type="inferred from homology"/>
<dbReference type="PANTHER" id="PTHR43124:SF3">
    <property type="entry name" value="CHLORAMPHENICOL EFFLUX PUMP RV0191"/>
    <property type="match status" value="1"/>
</dbReference>
<dbReference type="GO" id="GO:0005886">
    <property type="term" value="C:plasma membrane"/>
    <property type="evidence" value="ECO:0007669"/>
    <property type="project" value="UniProtKB-SubCell"/>
</dbReference>
<dbReference type="GO" id="GO:1990961">
    <property type="term" value="P:xenobiotic detoxification by transmembrane export across the plasma membrane"/>
    <property type="evidence" value="ECO:0007669"/>
    <property type="project" value="InterPro"/>
</dbReference>
<organism evidence="10 11">
    <name type="scientific">Paenibacillus stellifer</name>
    <dbReference type="NCBI Taxonomy" id="169760"/>
    <lineage>
        <taxon>Bacteria</taxon>
        <taxon>Bacillati</taxon>
        <taxon>Bacillota</taxon>
        <taxon>Bacilli</taxon>
        <taxon>Bacillales</taxon>
        <taxon>Paenibacillaceae</taxon>
        <taxon>Paenibacillus</taxon>
    </lineage>
</organism>
<dbReference type="GO" id="GO:0042910">
    <property type="term" value="F:xenobiotic transmembrane transporter activity"/>
    <property type="evidence" value="ECO:0007669"/>
    <property type="project" value="InterPro"/>
</dbReference>
<comment type="similarity">
    <text evidence="2 8">Belongs to the major facilitator superfamily. Bcr/CmlA family.</text>
</comment>